<evidence type="ECO:0000256" key="5">
    <source>
        <dbReference type="SAM" id="MobiDB-lite"/>
    </source>
</evidence>
<protein>
    <submittedName>
        <fullName evidence="6">Putative transcription factor MYB-HB-like family</fullName>
    </submittedName>
</protein>
<evidence type="ECO:0000256" key="3">
    <source>
        <dbReference type="ARBA" id="ARBA00023163"/>
    </source>
</evidence>
<evidence type="ECO:0000256" key="1">
    <source>
        <dbReference type="ARBA" id="ARBA00004123"/>
    </source>
</evidence>
<dbReference type="PANTHER" id="PTHR31314:SF128">
    <property type="entry name" value="OS11G0106100 PROTEIN"/>
    <property type="match status" value="1"/>
</dbReference>
<keyword evidence="2" id="KW-0805">Transcription regulation</keyword>
<dbReference type="EMBL" id="PDCK01000043">
    <property type="protein sequence ID" value="PRQ29172.1"/>
    <property type="molecule type" value="Genomic_DNA"/>
</dbReference>
<dbReference type="OMA" id="MSNERTT"/>
<keyword evidence="7" id="KW-1185">Reference proteome</keyword>
<accession>A0A2P6Q4Q8</accession>
<dbReference type="GO" id="GO:0003677">
    <property type="term" value="F:DNA binding"/>
    <property type="evidence" value="ECO:0007669"/>
    <property type="project" value="InterPro"/>
</dbReference>
<dbReference type="InterPro" id="IPR006447">
    <property type="entry name" value="Myb_dom_plants"/>
</dbReference>
<dbReference type="STRING" id="74649.A0A2P6Q4Q8"/>
<dbReference type="AlphaFoldDB" id="A0A2P6Q4Q8"/>
<evidence type="ECO:0000256" key="4">
    <source>
        <dbReference type="ARBA" id="ARBA00023242"/>
    </source>
</evidence>
<comment type="subcellular location">
    <subcellularLocation>
        <location evidence="1">Nucleus</location>
    </subcellularLocation>
</comment>
<reference evidence="6 7" key="1">
    <citation type="journal article" date="2018" name="Nat. Genet.">
        <title>The Rosa genome provides new insights in the design of modern roses.</title>
        <authorList>
            <person name="Bendahmane M."/>
        </authorList>
    </citation>
    <scope>NUCLEOTIDE SEQUENCE [LARGE SCALE GENOMIC DNA]</scope>
    <source>
        <strain evidence="7">cv. Old Blush</strain>
    </source>
</reference>
<dbReference type="InterPro" id="IPR009057">
    <property type="entry name" value="Homeodomain-like_sf"/>
</dbReference>
<feature type="region of interest" description="Disordered" evidence="5">
    <location>
        <begin position="1"/>
        <end position="25"/>
    </location>
</feature>
<sequence length="197" mass="21770">MNELELIGDQKEKTDKNISEDQAENISVGSSQKCSCFDLNEEASDNSDNDISNANVNLADNELSTVRNDECRALAQGNINSNAATISNSSRVKVRPYVRSKLPRLRWTPQLHLSFLHALELLGGHESKFADLKDNVTSLLHGFSALTLLIGGYTYTGATPKLVLQLMNVRGLSISHVKSHLQMYRSKKLDRDGQGKV</sequence>
<dbReference type="NCBIfam" id="TIGR01557">
    <property type="entry name" value="myb_SHAQKYF"/>
    <property type="match status" value="1"/>
</dbReference>
<dbReference type="PANTHER" id="PTHR31314">
    <property type="entry name" value="MYB FAMILY TRANSCRIPTION FACTOR PHL7-LIKE"/>
    <property type="match status" value="1"/>
</dbReference>
<keyword evidence="3" id="KW-0804">Transcription</keyword>
<organism evidence="6 7">
    <name type="scientific">Rosa chinensis</name>
    <name type="common">China rose</name>
    <dbReference type="NCBI Taxonomy" id="74649"/>
    <lineage>
        <taxon>Eukaryota</taxon>
        <taxon>Viridiplantae</taxon>
        <taxon>Streptophyta</taxon>
        <taxon>Embryophyta</taxon>
        <taxon>Tracheophyta</taxon>
        <taxon>Spermatophyta</taxon>
        <taxon>Magnoliopsida</taxon>
        <taxon>eudicotyledons</taxon>
        <taxon>Gunneridae</taxon>
        <taxon>Pentapetalae</taxon>
        <taxon>rosids</taxon>
        <taxon>fabids</taxon>
        <taxon>Rosales</taxon>
        <taxon>Rosaceae</taxon>
        <taxon>Rosoideae</taxon>
        <taxon>Rosoideae incertae sedis</taxon>
        <taxon>Rosa</taxon>
    </lineage>
</organism>
<dbReference type="InterPro" id="IPR046955">
    <property type="entry name" value="PHR1-like"/>
</dbReference>
<dbReference type="Gramene" id="PRQ29172">
    <property type="protein sequence ID" value="PRQ29172"/>
    <property type="gene ID" value="RchiOBHm_Chr5g0011011"/>
</dbReference>
<dbReference type="Proteomes" id="UP000238479">
    <property type="component" value="Chromosome 5"/>
</dbReference>
<evidence type="ECO:0000313" key="6">
    <source>
        <dbReference type="EMBL" id="PRQ29172.1"/>
    </source>
</evidence>
<proteinExistence type="predicted"/>
<gene>
    <name evidence="6" type="ORF">RchiOBHm_Chr5g0011011</name>
</gene>
<dbReference type="GO" id="GO:0003700">
    <property type="term" value="F:DNA-binding transcription factor activity"/>
    <property type="evidence" value="ECO:0007669"/>
    <property type="project" value="InterPro"/>
</dbReference>
<dbReference type="GO" id="GO:0005634">
    <property type="term" value="C:nucleus"/>
    <property type="evidence" value="ECO:0007669"/>
    <property type="project" value="UniProtKB-SubCell"/>
</dbReference>
<name>A0A2P6Q4Q8_ROSCH</name>
<evidence type="ECO:0000313" key="7">
    <source>
        <dbReference type="Proteomes" id="UP000238479"/>
    </source>
</evidence>
<comment type="caution">
    <text evidence="6">The sequence shown here is derived from an EMBL/GenBank/DDBJ whole genome shotgun (WGS) entry which is preliminary data.</text>
</comment>
<dbReference type="SUPFAM" id="SSF46689">
    <property type="entry name" value="Homeodomain-like"/>
    <property type="match status" value="1"/>
</dbReference>
<keyword evidence="4" id="KW-0539">Nucleus</keyword>
<dbReference type="Gene3D" id="1.10.10.60">
    <property type="entry name" value="Homeodomain-like"/>
    <property type="match status" value="1"/>
</dbReference>
<evidence type="ECO:0000256" key="2">
    <source>
        <dbReference type="ARBA" id="ARBA00023015"/>
    </source>
</evidence>
<feature type="compositionally biased region" description="Basic and acidic residues" evidence="5">
    <location>
        <begin position="8"/>
        <end position="19"/>
    </location>
</feature>